<keyword evidence="3" id="KW-1185">Reference proteome</keyword>
<feature type="compositionally biased region" description="Basic and acidic residues" evidence="1">
    <location>
        <begin position="298"/>
        <end position="323"/>
    </location>
</feature>
<proteinExistence type="predicted"/>
<accession>A0AAD5EH46</accession>
<reference evidence="2" key="2">
    <citation type="journal article" date="2022" name="Proc. Natl. Acad. Sci. U.S.A.">
        <title>Diploid-dominant life cycles characterize the early evolution of Fungi.</title>
        <authorList>
            <person name="Amses K.R."/>
            <person name="Simmons D.R."/>
            <person name="Longcore J.E."/>
            <person name="Mondo S.J."/>
            <person name="Seto K."/>
            <person name="Jeronimo G.H."/>
            <person name="Bonds A.E."/>
            <person name="Quandt C.A."/>
            <person name="Davis W.J."/>
            <person name="Chang Y."/>
            <person name="Federici B.A."/>
            <person name="Kuo A."/>
            <person name="LaButti K."/>
            <person name="Pangilinan J."/>
            <person name="Andreopoulos W."/>
            <person name="Tritt A."/>
            <person name="Riley R."/>
            <person name="Hundley H."/>
            <person name="Johnson J."/>
            <person name="Lipzen A."/>
            <person name="Barry K."/>
            <person name="Lang B.F."/>
            <person name="Cuomo C.A."/>
            <person name="Buchler N.E."/>
            <person name="Grigoriev I.V."/>
            <person name="Spatafora J.W."/>
            <person name="Stajich J.E."/>
            <person name="James T.Y."/>
        </authorList>
    </citation>
    <scope>NUCLEOTIDE SEQUENCE</scope>
    <source>
        <strain evidence="2">AG</strain>
    </source>
</reference>
<comment type="caution">
    <text evidence="2">The sequence shown here is derived from an EMBL/GenBank/DDBJ whole genome shotgun (WGS) entry which is preliminary data.</text>
</comment>
<dbReference type="GeneID" id="75911646"/>
<feature type="compositionally biased region" description="Low complexity" evidence="1">
    <location>
        <begin position="324"/>
        <end position="335"/>
    </location>
</feature>
<organism evidence="2 3">
    <name type="scientific">Umbelopsis ramanniana AG</name>
    <dbReference type="NCBI Taxonomy" id="1314678"/>
    <lineage>
        <taxon>Eukaryota</taxon>
        <taxon>Fungi</taxon>
        <taxon>Fungi incertae sedis</taxon>
        <taxon>Mucoromycota</taxon>
        <taxon>Mucoromycotina</taxon>
        <taxon>Umbelopsidomycetes</taxon>
        <taxon>Umbelopsidales</taxon>
        <taxon>Umbelopsidaceae</taxon>
        <taxon>Umbelopsis</taxon>
    </lineage>
</organism>
<evidence type="ECO:0000313" key="3">
    <source>
        <dbReference type="Proteomes" id="UP001206595"/>
    </source>
</evidence>
<feature type="region of interest" description="Disordered" evidence="1">
    <location>
        <begin position="132"/>
        <end position="155"/>
    </location>
</feature>
<evidence type="ECO:0000313" key="2">
    <source>
        <dbReference type="EMBL" id="KAI8582821.1"/>
    </source>
</evidence>
<dbReference type="RefSeq" id="XP_051447825.1">
    <property type="nucleotide sequence ID" value="XM_051586298.1"/>
</dbReference>
<protein>
    <submittedName>
        <fullName evidence="2">Uncharacterized protein</fullName>
    </submittedName>
</protein>
<dbReference type="Proteomes" id="UP001206595">
    <property type="component" value="Unassembled WGS sequence"/>
</dbReference>
<dbReference type="EMBL" id="MU620898">
    <property type="protein sequence ID" value="KAI8582821.1"/>
    <property type="molecule type" value="Genomic_DNA"/>
</dbReference>
<sequence length="379" mass="42123">MVDLLYTENNASEVMALLSSASHPRMNGATQQLKTIHYMDSQRYHCASPGTIQPPKPFASRCLEYFRTYTVDVIRSSLGQTTQGRPRIFPSVRQLYRWVLLLLLLIIDVQEEAELSEPPQFFTRPEASLPVHRPVQSREKTSMESPSRNLLFHPPKDEVDSYCKDNHHGGANHNSTYDALIAETDSLAIELKDDSLTEDFSNTMLVAQGSAELNACLPQSGNIDSSTRPPSQIPRFPCLSPKPSVRTVDNHAVPNHALPTFHNNADQGRCKAEARMNLLNSPPHGKSTHLLHKSSSPELRRQKSPVHMDADVLRHDNPKEHDSTNTTSSSNSSSSGKRPSIPRGSGVQLIQGKTIGEILHANPLIRKDDTSLVLAPWRS</sequence>
<name>A0AAD5EH46_UMBRA</name>
<gene>
    <name evidence="2" type="ORF">K450DRAFT_224974</name>
</gene>
<evidence type="ECO:0000256" key="1">
    <source>
        <dbReference type="SAM" id="MobiDB-lite"/>
    </source>
</evidence>
<feature type="region of interest" description="Disordered" evidence="1">
    <location>
        <begin position="278"/>
        <end position="346"/>
    </location>
</feature>
<dbReference type="AlphaFoldDB" id="A0AAD5EH46"/>
<reference evidence="2" key="1">
    <citation type="submission" date="2021-06" db="EMBL/GenBank/DDBJ databases">
        <authorList>
            <consortium name="DOE Joint Genome Institute"/>
            <person name="Mondo S.J."/>
            <person name="Amses K.R."/>
            <person name="Simmons D.R."/>
            <person name="Longcore J.E."/>
            <person name="Seto K."/>
            <person name="Alves G.H."/>
            <person name="Bonds A.E."/>
            <person name="Quandt C.A."/>
            <person name="Davis W.J."/>
            <person name="Chang Y."/>
            <person name="Letcher P.M."/>
            <person name="Powell M.J."/>
            <person name="Kuo A."/>
            <person name="Labutti K."/>
            <person name="Pangilinan J."/>
            <person name="Andreopoulos W."/>
            <person name="Tritt A."/>
            <person name="Riley R."/>
            <person name="Hundley H."/>
            <person name="Johnson J."/>
            <person name="Lipzen A."/>
            <person name="Barry K."/>
            <person name="Berbee M.L."/>
            <person name="Buchler N.E."/>
            <person name="Grigoriev I.V."/>
            <person name="Spatafora J.W."/>
            <person name="Stajich J.E."/>
            <person name="James T.Y."/>
        </authorList>
    </citation>
    <scope>NUCLEOTIDE SEQUENCE</scope>
    <source>
        <strain evidence="2">AG</strain>
    </source>
</reference>